<proteinExistence type="predicted"/>
<accession>X1PSZ3</accession>
<dbReference type="EMBL" id="BARV01031087">
    <property type="protein sequence ID" value="GAI33974.1"/>
    <property type="molecule type" value="Genomic_DNA"/>
</dbReference>
<organism evidence="1">
    <name type="scientific">marine sediment metagenome</name>
    <dbReference type="NCBI Taxonomy" id="412755"/>
    <lineage>
        <taxon>unclassified sequences</taxon>
        <taxon>metagenomes</taxon>
        <taxon>ecological metagenomes</taxon>
    </lineage>
</organism>
<name>X1PSZ3_9ZZZZ</name>
<evidence type="ECO:0000313" key="1">
    <source>
        <dbReference type="EMBL" id="GAI33974.1"/>
    </source>
</evidence>
<gene>
    <name evidence="1" type="ORF">S06H3_49253</name>
</gene>
<sequence length="30" mass="3513">HLIGKFEGAKWESQREAKPLQELQGLAWVY</sequence>
<reference evidence="1" key="1">
    <citation type="journal article" date="2014" name="Front. Microbiol.">
        <title>High frequency of phylogenetically diverse reductive dehalogenase-homologous genes in deep subseafloor sedimentary metagenomes.</title>
        <authorList>
            <person name="Kawai M."/>
            <person name="Futagami T."/>
            <person name="Toyoda A."/>
            <person name="Takaki Y."/>
            <person name="Nishi S."/>
            <person name="Hori S."/>
            <person name="Arai W."/>
            <person name="Tsubouchi T."/>
            <person name="Morono Y."/>
            <person name="Uchiyama I."/>
            <person name="Ito T."/>
            <person name="Fujiyama A."/>
            <person name="Inagaki F."/>
            <person name="Takami H."/>
        </authorList>
    </citation>
    <scope>NUCLEOTIDE SEQUENCE</scope>
    <source>
        <strain evidence="1">Expedition CK06-06</strain>
    </source>
</reference>
<dbReference type="AlphaFoldDB" id="X1PSZ3"/>
<feature type="non-terminal residue" evidence="1">
    <location>
        <position position="1"/>
    </location>
</feature>
<comment type="caution">
    <text evidence="1">The sequence shown here is derived from an EMBL/GenBank/DDBJ whole genome shotgun (WGS) entry which is preliminary data.</text>
</comment>
<protein>
    <submittedName>
        <fullName evidence="1">Uncharacterized protein</fullName>
    </submittedName>
</protein>